<protein>
    <submittedName>
        <fullName evidence="3">Uncharacterized protein</fullName>
    </submittedName>
</protein>
<reference evidence="3" key="1">
    <citation type="submission" date="2018-06" db="EMBL/GenBank/DDBJ databases">
        <authorList>
            <person name="Zhirakovskaya E."/>
        </authorList>
    </citation>
    <scope>NUCLEOTIDE SEQUENCE</scope>
</reference>
<evidence type="ECO:0000313" key="3">
    <source>
        <dbReference type="EMBL" id="VAW92675.1"/>
    </source>
</evidence>
<organism evidence="3">
    <name type="scientific">hydrothermal vent metagenome</name>
    <dbReference type="NCBI Taxonomy" id="652676"/>
    <lineage>
        <taxon>unclassified sequences</taxon>
        <taxon>metagenomes</taxon>
        <taxon>ecological metagenomes</taxon>
    </lineage>
</organism>
<dbReference type="AlphaFoldDB" id="A0A3B0ZGY5"/>
<feature type="transmembrane region" description="Helical" evidence="2">
    <location>
        <begin position="23"/>
        <end position="46"/>
    </location>
</feature>
<gene>
    <name evidence="3" type="ORF">MNBD_GAMMA21-561</name>
</gene>
<accession>A0A3B0ZGY5</accession>
<sequence length="88" mass="9487">MWIAGIISMIYGFSGGPAEISGISWTTLLLGTALWIIASIWAMTVIRGVNADKTNPNCSNRKSRVCRITTDSNGGDDDPLSEIKNLTQ</sequence>
<keyword evidence="2" id="KW-1133">Transmembrane helix</keyword>
<dbReference type="EMBL" id="UOFR01000015">
    <property type="protein sequence ID" value="VAW92675.1"/>
    <property type="molecule type" value="Genomic_DNA"/>
</dbReference>
<proteinExistence type="predicted"/>
<evidence type="ECO:0000256" key="2">
    <source>
        <dbReference type="SAM" id="Phobius"/>
    </source>
</evidence>
<keyword evidence="2" id="KW-0472">Membrane</keyword>
<keyword evidence="2" id="KW-0812">Transmembrane</keyword>
<name>A0A3B0ZGY5_9ZZZZ</name>
<feature type="region of interest" description="Disordered" evidence="1">
    <location>
        <begin position="67"/>
        <end position="88"/>
    </location>
</feature>
<evidence type="ECO:0000256" key="1">
    <source>
        <dbReference type="SAM" id="MobiDB-lite"/>
    </source>
</evidence>